<keyword evidence="1" id="KW-0812">Transmembrane</keyword>
<feature type="transmembrane region" description="Helical" evidence="1">
    <location>
        <begin position="408"/>
        <end position="428"/>
    </location>
</feature>
<feature type="transmembrane region" description="Helical" evidence="1">
    <location>
        <begin position="76"/>
        <end position="93"/>
    </location>
</feature>
<feature type="transmembrane region" description="Helical" evidence="1">
    <location>
        <begin position="222"/>
        <end position="241"/>
    </location>
</feature>
<dbReference type="GO" id="GO:0015209">
    <property type="term" value="F:cytosine transmembrane transporter activity"/>
    <property type="evidence" value="ECO:0007669"/>
    <property type="project" value="InterPro"/>
</dbReference>
<name>A0A9N8WZQ9_9BURK</name>
<feature type="transmembrane region" description="Helical" evidence="1">
    <location>
        <begin position="262"/>
        <end position="282"/>
    </location>
</feature>
<dbReference type="InterPro" id="IPR030191">
    <property type="entry name" value="CodB"/>
</dbReference>
<feature type="transmembrane region" description="Helical" evidence="1">
    <location>
        <begin position="374"/>
        <end position="392"/>
    </location>
</feature>
<dbReference type="PANTHER" id="PTHR30569:SF0">
    <property type="entry name" value="CYTOSINE PERMEASE"/>
    <property type="match status" value="1"/>
</dbReference>
<gene>
    <name evidence="2" type="ORF">LMG31841_00335</name>
</gene>
<feature type="transmembrane region" description="Helical" evidence="1">
    <location>
        <begin position="347"/>
        <end position="368"/>
    </location>
</feature>
<protein>
    <recommendedName>
        <fullName evidence="4">Allantoin permease</fullName>
    </recommendedName>
</protein>
<dbReference type="EMBL" id="CAJQZC010000001">
    <property type="protein sequence ID" value="CAG4887092.1"/>
    <property type="molecule type" value="Genomic_DNA"/>
</dbReference>
<evidence type="ECO:0000313" key="2">
    <source>
        <dbReference type="EMBL" id="CAG4887092.1"/>
    </source>
</evidence>
<accession>A0A9N8WZQ9</accession>
<sequence>MHVHKQQAPALRVSATEDPVAAAKQRQADYVNHAVPLTARVGRWQLTMSYWSLLSAMCWVFFGALAATLYGTVPALIALAVTIACMSLLGPMFTRNSVLGGLSSTLLSRRPFGLLGGTLTSLLMAAMVTYYTIFESSTLAVSLKLYFGGGLPMWFWYALVSLAMLPLMLGSVQSWMAKLNGFLLPFYVVGLAAVVGMAVFHTDQGSAWLHFSGVVPQVARPIPGWLMGFCLLMGTWPLILTGTDFARFGKVEDSGFHEHTTFGFLFYLWLYGANGLAGIYLVRTMLPHDPTQEAGVVQAILSSGGLLGLLLIIVTQTRISTLNYYEASMNFERLAAGTLGIKLGRMAWVLIVGVLTFVLMLTDVFSYLMRALQWQSAFFLGWIAIVATHLWLNPHERKDGLEFRANRVALVTPGLIAWIISGAVGIALTESRSVPALANALASPISLVVGVGLYLLLWKLMPVRARGHALDPRREVSDPRHAWIECASCNNGYTAYETDRDPQQGSAICDECATLTCMGVRSASPLSAATAD</sequence>
<keyword evidence="3" id="KW-1185">Reference proteome</keyword>
<dbReference type="GO" id="GO:0005886">
    <property type="term" value="C:plasma membrane"/>
    <property type="evidence" value="ECO:0007669"/>
    <property type="project" value="TreeGrafter"/>
</dbReference>
<feature type="transmembrane region" description="Helical" evidence="1">
    <location>
        <begin position="434"/>
        <end position="457"/>
    </location>
</feature>
<dbReference type="AlphaFoldDB" id="A0A9N8WZQ9"/>
<evidence type="ECO:0000256" key="1">
    <source>
        <dbReference type="SAM" id="Phobius"/>
    </source>
</evidence>
<feature type="transmembrane region" description="Helical" evidence="1">
    <location>
        <begin position="50"/>
        <end position="70"/>
    </location>
</feature>
<dbReference type="Proteomes" id="UP000789704">
    <property type="component" value="Unassembled WGS sequence"/>
</dbReference>
<feature type="transmembrane region" description="Helical" evidence="1">
    <location>
        <begin position="114"/>
        <end position="134"/>
    </location>
</feature>
<feature type="transmembrane region" description="Helical" evidence="1">
    <location>
        <begin position="154"/>
        <end position="172"/>
    </location>
</feature>
<dbReference type="Gene3D" id="1.10.4160.10">
    <property type="entry name" value="Hydantoin permease"/>
    <property type="match status" value="1"/>
</dbReference>
<feature type="transmembrane region" description="Helical" evidence="1">
    <location>
        <begin position="184"/>
        <end position="202"/>
    </location>
</feature>
<evidence type="ECO:0000313" key="3">
    <source>
        <dbReference type="Proteomes" id="UP000789704"/>
    </source>
</evidence>
<dbReference type="RefSeq" id="WP_228874411.1">
    <property type="nucleotide sequence ID" value="NZ_CAJQYZ010000001.1"/>
</dbReference>
<evidence type="ECO:0008006" key="4">
    <source>
        <dbReference type="Google" id="ProtNLM"/>
    </source>
</evidence>
<proteinExistence type="predicted"/>
<dbReference type="PANTHER" id="PTHR30569">
    <property type="entry name" value="CYTOSINE TRANSPORTER CODB"/>
    <property type="match status" value="1"/>
</dbReference>
<keyword evidence="1" id="KW-0472">Membrane</keyword>
<comment type="caution">
    <text evidence="2">The sequence shown here is derived from an EMBL/GenBank/DDBJ whole genome shotgun (WGS) entry which is preliminary data.</text>
</comment>
<reference evidence="2" key="1">
    <citation type="submission" date="2021-04" db="EMBL/GenBank/DDBJ databases">
        <authorList>
            <person name="Vanwijnsberghe S."/>
        </authorList>
    </citation>
    <scope>NUCLEOTIDE SEQUENCE</scope>
    <source>
        <strain evidence="2">LMG 31841</strain>
    </source>
</reference>
<feature type="transmembrane region" description="Helical" evidence="1">
    <location>
        <begin position="294"/>
        <end position="314"/>
    </location>
</feature>
<keyword evidence="1" id="KW-1133">Transmembrane helix</keyword>
<organism evidence="2 3">
    <name type="scientific">Paraburkholderia saeva</name>
    <dbReference type="NCBI Taxonomy" id="2777537"/>
    <lineage>
        <taxon>Bacteria</taxon>
        <taxon>Pseudomonadati</taxon>
        <taxon>Pseudomonadota</taxon>
        <taxon>Betaproteobacteria</taxon>
        <taxon>Burkholderiales</taxon>
        <taxon>Burkholderiaceae</taxon>
        <taxon>Paraburkholderia</taxon>
    </lineage>
</organism>